<evidence type="ECO:0000256" key="1">
    <source>
        <dbReference type="SAM" id="MobiDB-lite"/>
    </source>
</evidence>
<proteinExistence type="predicted"/>
<dbReference type="Gene3D" id="3.30.710.10">
    <property type="entry name" value="Potassium Channel Kv1.1, Chain A"/>
    <property type="match status" value="1"/>
</dbReference>
<keyword evidence="3" id="KW-1185">Reference proteome</keyword>
<feature type="compositionally biased region" description="Low complexity" evidence="1">
    <location>
        <begin position="846"/>
        <end position="866"/>
    </location>
</feature>
<feature type="region of interest" description="Disordered" evidence="1">
    <location>
        <begin position="1078"/>
        <end position="1146"/>
    </location>
</feature>
<feature type="region of interest" description="Disordered" evidence="1">
    <location>
        <begin position="238"/>
        <end position="276"/>
    </location>
</feature>
<dbReference type="InterPro" id="IPR011333">
    <property type="entry name" value="SKP1/BTB/POZ_sf"/>
</dbReference>
<evidence type="ECO:0000313" key="3">
    <source>
        <dbReference type="Proteomes" id="UP000696485"/>
    </source>
</evidence>
<evidence type="ECO:0000313" key="2">
    <source>
        <dbReference type="EMBL" id="KAF9332301.1"/>
    </source>
</evidence>
<dbReference type="Proteomes" id="UP000696485">
    <property type="component" value="Unassembled WGS sequence"/>
</dbReference>
<dbReference type="EMBL" id="JAAAUY010000268">
    <property type="protein sequence ID" value="KAF9332301.1"/>
    <property type="molecule type" value="Genomic_DNA"/>
</dbReference>
<dbReference type="GO" id="GO:0005739">
    <property type="term" value="C:mitochondrion"/>
    <property type="evidence" value="ECO:0007669"/>
    <property type="project" value="TreeGrafter"/>
</dbReference>
<feature type="compositionally biased region" description="Polar residues" evidence="1">
    <location>
        <begin position="1285"/>
        <end position="1300"/>
    </location>
</feature>
<feature type="region of interest" description="Disordered" evidence="1">
    <location>
        <begin position="1161"/>
        <end position="1300"/>
    </location>
</feature>
<organism evidence="2 3">
    <name type="scientific">Podila minutissima</name>
    <dbReference type="NCBI Taxonomy" id="64525"/>
    <lineage>
        <taxon>Eukaryota</taxon>
        <taxon>Fungi</taxon>
        <taxon>Fungi incertae sedis</taxon>
        <taxon>Mucoromycota</taxon>
        <taxon>Mortierellomycotina</taxon>
        <taxon>Mortierellomycetes</taxon>
        <taxon>Mortierellales</taxon>
        <taxon>Mortierellaceae</taxon>
        <taxon>Podila</taxon>
    </lineage>
</organism>
<reference evidence="2" key="1">
    <citation type="journal article" date="2020" name="Fungal Divers.">
        <title>Resolving the Mortierellaceae phylogeny through synthesis of multi-gene phylogenetics and phylogenomics.</title>
        <authorList>
            <person name="Vandepol N."/>
            <person name="Liber J."/>
            <person name="Desiro A."/>
            <person name="Na H."/>
            <person name="Kennedy M."/>
            <person name="Barry K."/>
            <person name="Grigoriev I.V."/>
            <person name="Miller A.N."/>
            <person name="O'Donnell K."/>
            <person name="Stajich J.E."/>
            <person name="Bonito G."/>
        </authorList>
    </citation>
    <scope>NUCLEOTIDE SEQUENCE</scope>
    <source>
        <strain evidence="2">NVP1</strain>
    </source>
</reference>
<feature type="compositionally biased region" description="Low complexity" evidence="1">
    <location>
        <begin position="243"/>
        <end position="264"/>
    </location>
</feature>
<dbReference type="SUPFAM" id="SSF54695">
    <property type="entry name" value="POZ domain"/>
    <property type="match status" value="1"/>
</dbReference>
<feature type="compositionally biased region" description="Basic and acidic residues" evidence="1">
    <location>
        <begin position="342"/>
        <end position="351"/>
    </location>
</feature>
<dbReference type="GO" id="GO:0045454">
    <property type="term" value="P:cell redox homeostasis"/>
    <property type="evidence" value="ECO:0007669"/>
    <property type="project" value="TreeGrafter"/>
</dbReference>
<feature type="region of interest" description="Disordered" evidence="1">
    <location>
        <begin position="846"/>
        <end position="868"/>
    </location>
</feature>
<comment type="caution">
    <text evidence="2">The sequence shown here is derived from an EMBL/GenBank/DDBJ whole genome shotgun (WGS) entry which is preliminary data.</text>
</comment>
<feature type="region of interest" description="Disordered" evidence="1">
    <location>
        <begin position="111"/>
        <end position="144"/>
    </location>
</feature>
<feature type="compositionally biased region" description="Low complexity" evidence="1">
    <location>
        <begin position="1233"/>
        <end position="1256"/>
    </location>
</feature>
<dbReference type="PANTHER" id="PTHR43503:SF2">
    <property type="entry name" value="NEGATIVE REGULATOR OF SPORULATION MDS3-RELATED"/>
    <property type="match status" value="1"/>
</dbReference>
<dbReference type="PANTHER" id="PTHR43503">
    <property type="entry name" value="MCG48959-RELATED"/>
    <property type="match status" value="1"/>
</dbReference>
<feature type="compositionally biased region" description="Basic and acidic residues" evidence="1">
    <location>
        <begin position="316"/>
        <end position="329"/>
    </location>
</feature>
<feature type="compositionally biased region" description="Low complexity" evidence="1">
    <location>
        <begin position="917"/>
        <end position="930"/>
    </location>
</feature>
<feature type="compositionally biased region" description="Polar residues" evidence="1">
    <location>
        <begin position="1083"/>
        <end position="1093"/>
    </location>
</feature>
<name>A0A9P5VMP4_9FUNG</name>
<feature type="region of interest" description="Disordered" evidence="1">
    <location>
        <begin position="915"/>
        <end position="964"/>
    </location>
</feature>
<evidence type="ECO:0008006" key="4">
    <source>
        <dbReference type="Google" id="ProtNLM"/>
    </source>
</evidence>
<dbReference type="GO" id="GO:0005829">
    <property type="term" value="C:cytosol"/>
    <property type="evidence" value="ECO:0007669"/>
    <property type="project" value="TreeGrafter"/>
</dbReference>
<sequence>MYASEHQASTAASVSSSFSLPAAPHNPYLHHQPPPRYRHIAALSGDHMVVIGGKGLDDTSVTQISVLDLRRHIWMNGGQFHGECDYRISAMAGAVETPMARRRRRYTECLATEGSQVSGQTNSSTGSEPSQRTSSLPIGSELMHPLLNPRKNSWYRGEGRPFELPVLDDVQRQRLVSDSGLFVDMERDDAVWSQQAKLQENPNLIQAHGMLGLGMDPEISRAMAQSAGVAMTAENAVARARQSSTGTIKTSSSSTHGSHSGSSEKSPKQRSSPRVVAATLTAAPPKVFTKGSNGLLDLEGLATTYARQQPKALSPRTKESTSRKSDGRRMANSSRGTIARTSSRDSTKSNRDSWTSDSTRKSGSLDGEPTISDRRRSLPGEYTVEPEEMTKSGDPPPPTNTSQPLFLFSSYRDSENKDRQEFLRIQSSTETCQPDSESVLYDVKPEWVASSMGYRLLAGAEDMTPPKMLFPVGYMIDHQFLLSGSFDKTSRPNSASSATLLNESQDHATNEKQRAFSVWIHHFSNHQWTQLELSKTLKLGTWDHSVLDRTDNMLYILGRRGDGVEEDAEMEEPTLRATFTHLVKVDLEGFEVCPGIDEPSVGPAGIKLGLGMLRDGIGADVAIVSAADGGRVWVNSGIVGQRWGHFQKLLESRQEARRVEIETIQQLNKAVVSEVTTTSDHEPPAPEPKKPYLEDDNVEIIVPETTPVLVGFLQYIYTNELSTPHQQKLKTLQGLLLIAHLYDLTRLRQLVRRALHNQLNASNAPAICETAVLTNEFGLQTRALRTLLQSARLAQLRQQAEESEAKRRLEFAVSRMEEIEESRIRIASLQATQAVLRSGYLASASRSGSRSAANTTPTNTSASSTPGLASIGRFFRSKEDSEASTPNAPVGLVISGPAAAAAPIYTPEIMEMPRGITSSLGSTRTRTTSGTGQGATGPGTLGGSANQQQQLRSKSFHHGSTGDITSVDSVEVHWQTRSTLPNNALPPAPRTFRSSSTSNTSQMAPARTFLSTAGRAQTIPMGAPPASAPSVQIVEGMGGGHPSPGPLTFSQKLHRKLSMKPHPSAALDYFRPSHYHHHSSTSVYQTHDSSSPDVGQDVASPGYGSEGGSTSHRNNQHNRQHQPPTYNPRHSLSSCSIDSEVNNGTMGGSGGGEIGYAYASSGTASGSVASSSTQSLASSLHEGNPGKKKGHARSASVGGKVKRRTDSAGSGGFFSKAATSLHAHGHGHGHGGSTSSSGSSSNESSFLGGLSLSSGDRGSKKSLKKAEKAEEERQRRLEDQRRKTQTTVHVSNTVSASWFS</sequence>
<feature type="compositionally biased region" description="Low complexity" evidence="1">
    <location>
        <begin position="1161"/>
        <end position="1180"/>
    </location>
</feature>
<feature type="region of interest" description="Disordered" evidence="1">
    <location>
        <begin position="306"/>
        <end position="405"/>
    </location>
</feature>
<feature type="compositionally biased region" description="Polar residues" evidence="1">
    <location>
        <begin position="331"/>
        <end position="341"/>
    </location>
</feature>
<feature type="compositionally biased region" description="Basic and acidic residues" evidence="1">
    <location>
        <begin position="1264"/>
        <end position="1282"/>
    </location>
</feature>
<feature type="compositionally biased region" description="Polar residues" evidence="1">
    <location>
        <begin position="1121"/>
        <end position="1144"/>
    </location>
</feature>
<gene>
    <name evidence="2" type="ORF">BG006_004821</name>
</gene>
<feature type="compositionally biased region" description="Gly residues" evidence="1">
    <location>
        <begin position="931"/>
        <end position="942"/>
    </location>
</feature>
<feature type="compositionally biased region" description="Polar residues" evidence="1">
    <location>
        <begin position="113"/>
        <end position="137"/>
    </location>
</feature>
<feature type="region of interest" description="Disordered" evidence="1">
    <location>
        <begin position="978"/>
        <end position="1003"/>
    </location>
</feature>
<protein>
    <recommendedName>
        <fullName evidence="4">BTB domain-containing protein</fullName>
    </recommendedName>
</protein>
<accession>A0A9P5VMP4</accession>